<keyword evidence="3" id="KW-1185">Reference proteome</keyword>
<protein>
    <submittedName>
        <fullName evidence="2">Putative transposable element</fullName>
    </submittedName>
</protein>
<dbReference type="Proteomes" id="UP000051530">
    <property type="component" value="Unassembled WGS sequence"/>
</dbReference>
<dbReference type="SUPFAM" id="SSF56672">
    <property type="entry name" value="DNA/RNA polymerases"/>
    <property type="match status" value="1"/>
</dbReference>
<sequence>MRMEELYVLFKNEKKFIFTDEARNSLEMIKNEVIKNKLLVLPDLHEPFIVYTDAFQIGTGAALVKKIVEI</sequence>
<comment type="caution">
    <text evidence="2">The sequence shown here is derived from an EMBL/GenBank/DDBJ whole genome shotgun (WGS) entry which is preliminary data.</text>
</comment>
<feature type="domain" description="Reverse transcriptase/retrotransposon-derived protein RNase H-like" evidence="1">
    <location>
        <begin position="18"/>
        <end position="66"/>
    </location>
</feature>
<reference evidence="2 3" key="1">
    <citation type="submission" date="2015-07" db="EMBL/GenBank/DDBJ databases">
        <title>The genome of Pseudoloma neurophilia, a relevant intracellular parasite of the zebrafish.</title>
        <authorList>
            <person name="Ndikumana S."/>
            <person name="Pelin A."/>
            <person name="Sanders J."/>
            <person name="Corradi N."/>
        </authorList>
    </citation>
    <scope>NUCLEOTIDE SEQUENCE [LARGE SCALE GENOMIC DNA]</scope>
    <source>
        <strain evidence="2 3">MK1</strain>
    </source>
</reference>
<dbReference type="Pfam" id="PF17919">
    <property type="entry name" value="RT_RNaseH_2"/>
    <property type="match status" value="1"/>
</dbReference>
<proteinExistence type="predicted"/>
<dbReference type="VEuPathDB" id="MicrosporidiaDB:M153_13930002094"/>
<evidence type="ECO:0000313" key="2">
    <source>
        <dbReference type="EMBL" id="KRH93160.1"/>
    </source>
</evidence>
<dbReference type="InterPro" id="IPR041577">
    <property type="entry name" value="RT_RNaseH_2"/>
</dbReference>
<evidence type="ECO:0000313" key="3">
    <source>
        <dbReference type="Proteomes" id="UP000051530"/>
    </source>
</evidence>
<dbReference type="InterPro" id="IPR043502">
    <property type="entry name" value="DNA/RNA_pol_sf"/>
</dbReference>
<organism evidence="2 3">
    <name type="scientific">Pseudoloma neurophilia</name>
    <dbReference type="NCBI Taxonomy" id="146866"/>
    <lineage>
        <taxon>Eukaryota</taxon>
        <taxon>Fungi</taxon>
        <taxon>Fungi incertae sedis</taxon>
        <taxon>Microsporidia</taxon>
        <taxon>Pseudoloma</taxon>
    </lineage>
</organism>
<dbReference type="AlphaFoldDB" id="A0A0R0LVB4"/>
<dbReference type="OrthoDB" id="1909920at2759"/>
<gene>
    <name evidence="2" type="ORF">M153_13930002094</name>
</gene>
<name>A0A0R0LVB4_9MICR</name>
<accession>A0A0R0LVB4</accession>
<evidence type="ECO:0000259" key="1">
    <source>
        <dbReference type="Pfam" id="PF17919"/>
    </source>
</evidence>
<dbReference type="EMBL" id="LGUB01000461">
    <property type="protein sequence ID" value="KRH93160.1"/>
    <property type="molecule type" value="Genomic_DNA"/>
</dbReference>